<dbReference type="EMBL" id="ML994617">
    <property type="protein sequence ID" value="KAF2190993.1"/>
    <property type="molecule type" value="Genomic_DNA"/>
</dbReference>
<evidence type="ECO:0000313" key="3">
    <source>
        <dbReference type="Proteomes" id="UP000800200"/>
    </source>
</evidence>
<evidence type="ECO:0000256" key="1">
    <source>
        <dbReference type="SAM" id="MobiDB-lite"/>
    </source>
</evidence>
<name>A0A6A6EI43_9PEZI</name>
<dbReference type="AlphaFoldDB" id="A0A6A6EI43"/>
<proteinExistence type="predicted"/>
<organism evidence="2 3">
    <name type="scientific">Zopfia rhizophila CBS 207.26</name>
    <dbReference type="NCBI Taxonomy" id="1314779"/>
    <lineage>
        <taxon>Eukaryota</taxon>
        <taxon>Fungi</taxon>
        <taxon>Dikarya</taxon>
        <taxon>Ascomycota</taxon>
        <taxon>Pezizomycotina</taxon>
        <taxon>Dothideomycetes</taxon>
        <taxon>Dothideomycetes incertae sedis</taxon>
        <taxon>Zopfiaceae</taxon>
        <taxon>Zopfia</taxon>
    </lineage>
</organism>
<feature type="region of interest" description="Disordered" evidence="1">
    <location>
        <begin position="64"/>
        <end position="107"/>
    </location>
</feature>
<evidence type="ECO:0000313" key="2">
    <source>
        <dbReference type="EMBL" id="KAF2190993.1"/>
    </source>
</evidence>
<feature type="compositionally biased region" description="Basic and acidic residues" evidence="1">
    <location>
        <begin position="93"/>
        <end position="102"/>
    </location>
</feature>
<dbReference type="Proteomes" id="UP000800200">
    <property type="component" value="Unassembled WGS sequence"/>
</dbReference>
<gene>
    <name evidence="2" type="ORF">K469DRAFT_361264</name>
</gene>
<protein>
    <submittedName>
        <fullName evidence="2">Uncharacterized protein</fullName>
    </submittedName>
</protein>
<keyword evidence="3" id="KW-1185">Reference proteome</keyword>
<accession>A0A6A6EI43</accession>
<reference evidence="2" key="1">
    <citation type="journal article" date="2020" name="Stud. Mycol.">
        <title>101 Dothideomycetes genomes: a test case for predicting lifestyles and emergence of pathogens.</title>
        <authorList>
            <person name="Haridas S."/>
            <person name="Albert R."/>
            <person name="Binder M."/>
            <person name="Bloem J."/>
            <person name="Labutti K."/>
            <person name="Salamov A."/>
            <person name="Andreopoulos B."/>
            <person name="Baker S."/>
            <person name="Barry K."/>
            <person name="Bills G."/>
            <person name="Bluhm B."/>
            <person name="Cannon C."/>
            <person name="Castanera R."/>
            <person name="Culley D."/>
            <person name="Daum C."/>
            <person name="Ezra D."/>
            <person name="Gonzalez J."/>
            <person name="Henrissat B."/>
            <person name="Kuo A."/>
            <person name="Liang C."/>
            <person name="Lipzen A."/>
            <person name="Lutzoni F."/>
            <person name="Magnuson J."/>
            <person name="Mondo S."/>
            <person name="Nolan M."/>
            <person name="Ohm R."/>
            <person name="Pangilinan J."/>
            <person name="Park H.-J."/>
            <person name="Ramirez L."/>
            <person name="Alfaro M."/>
            <person name="Sun H."/>
            <person name="Tritt A."/>
            <person name="Yoshinaga Y."/>
            <person name="Zwiers L.-H."/>
            <person name="Turgeon B."/>
            <person name="Goodwin S."/>
            <person name="Spatafora J."/>
            <person name="Crous P."/>
            <person name="Grigoriev I."/>
        </authorList>
    </citation>
    <scope>NUCLEOTIDE SEQUENCE</scope>
    <source>
        <strain evidence="2">CBS 207.26</strain>
    </source>
</reference>
<sequence length="126" mass="14069">MVRLILSSVRELPWIGCPGVKRSSATEVLQSIVRTLEKPPSIDETVPTCTRGLLKNKGHCISCKKARRKAGPQQPRKPLSEMSRNSVRSNGSGEKKARERPPRPKNGCLRCLVNVCNTPKCWNEHN</sequence>
<feature type="compositionally biased region" description="Polar residues" evidence="1">
    <location>
        <begin position="82"/>
        <end position="92"/>
    </location>
</feature>